<dbReference type="Gene3D" id="3.30.750.140">
    <property type="match status" value="1"/>
</dbReference>
<accession>A0ABT5P085</accession>
<evidence type="ECO:0000259" key="2">
    <source>
        <dbReference type="Pfam" id="PF02120"/>
    </source>
</evidence>
<feature type="domain" description="Flagellar hook-length control protein-like C-terminal" evidence="2">
    <location>
        <begin position="64"/>
        <end position="114"/>
    </location>
</feature>
<dbReference type="InterPro" id="IPR013354">
    <property type="entry name" value="T3SS_YscP_C"/>
</dbReference>
<dbReference type="NCBIfam" id="TIGR02514">
    <property type="entry name" value="type_III_yscP"/>
    <property type="match status" value="1"/>
</dbReference>
<protein>
    <submittedName>
        <fullName evidence="3">Type III secretion system needle length determinant</fullName>
    </submittedName>
</protein>
<proteinExistence type="predicted"/>
<name>A0ABT5P085_9PSED</name>
<sequence>MRQSTLPASELLPVIGQPQTPGDRLLATLHSPPVPTPLKRELEQLISTLQAHLYSAAPAAKGGTLIRVTLPSLGTIEVHLSQVQGQLHVDISASAGSLNTLQQARGELLERLHRLAPEQPVSLAFGNAKDQGSRQRRNLYEEWEPEA</sequence>
<gene>
    <name evidence="3" type="ORF">M5G11_24650</name>
</gene>
<organism evidence="3 4">
    <name type="scientific">Pseudomonas fontis</name>
    <dbReference type="NCBI Taxonomy" id="2942633"/>
    <lineage>
        <taxon>Bacteria</taxon>
        <taxon>Pseudomonadati</taxon>
        <taxon>Pseudomonadota</taxon>
        <taxon>Gammaproteobacteria</taxon>
        <taxon>Pseudomonadales</taxon>
        <taxon>Pseudomonadaceae</taxon>
        <taxon>Pseudomonas</taxon>
    </lineage>
</organism>
<reference evidence="3 4" key="1">
    <citation type="submission" date="2022-05" db="EMBL/GenBank/DDBJ databases">
        <title>Novel Pseudomonas spp. Isolated from a Rainbow Trout Aquaculture Facility.</title>
        <authorList>
            <person name="Testerman T."/>
            <person name="Graf J."/>
        </authorList>
    </citation>
    <scope>NUCLEOTIDE SEQUENCE [LARGE SCALE GENOMIC DNA]</scope>
    <source>
        <strain evidence="3 4">ID681</strain>
    </source>
</reference>
<dbReference type="CDD" id="cd17467">
    <property type="entry name" value="T3SS_YscP_C"/>
    <property type="match status" value="1"/>
</dbReference>
<evidence type="ECO:0000256" key="1">
    <source>
        <dbReference type="SAM" id="MobiDB-lite"/>
    </source>
</evidence>
<keyword evidence="4" id="KW-1185">Reference proteome</keyword>
<dbReference type="EMBL" id="JAMDGY010000104">
    <property type="protein sequence ID" value="MDD0993723.1"/>
    <property type="molecule type" value="Genomic_DNA"/>
</dbReference>
<comment type="caution">
    <text evidence="3">The sequence shown here is derived from an EMBL/GenBank/DDBJ whole genome shotgun (WGS) entry which is preliminary data.</text>
</comment>
<evidence type="ECO:0000313" key="3">
    <source>
        <dbReference type="EMBL" id="MDD0993723.1"/>
    </source>
</evidence>
<dbReference type="Pfam" id="PF02120">
    <property type="entry name" value="Flg_hook"/>
    <property type="match status" value="1"/>
</dbReference>
<feature type="region of interest" description="Disordered" evidence="1">
    <location>
        <begin position="128"/>
        <end position="147"/>
    </location>
</feature>
<evidence type="ECO:0000313" key="4">
    <source>
        <dbReference type="Proteomes" id="UP001148203"/>
    </source>
</evidence>
<dbReference type="InterPro" id="IPR021136">
    <property type="entry name" value="Flagellar_hook_control-like_C"/>
</dbReference>
<dbReference type="Proteomes" id="UP001148203">
    <property type="component" value="Unassembled WGS sequence"/>
</dbReference>
<dbReference type="RefSeq" id="WP_273912819.1">
    <property type="nucleotide sequence ID" value="NZ_JAMDGX010000071.1"/>
</dbReference>
<dbReference type="InterPro" id="IPR038610">
    <property type="entry name" value="FliK-like_C_sf"/>
</dbReference>